<dbReference type="PROSITE" id="PS50090">
    <property type="entry name" value="MYB_LIKE"/>
    <property type="match status" value="1"/>
</dbReference>
<evidence type="ECO:0000259" key="2">
    <source>
        <dbReference type="PROSITE" id="PS50090"/>
    </source>
</evidence>
<feature type="domain" description="Myb-like" evidence="2">
    <location>
        <begin position="185"/>
        <end position="225"/>
    </location>
</feature>
<dbReference type="InterPro" id="IPR001005">
    <property type="entry name" value="SANT/Myb"/>
</dbReference>
<dbReference type="Proteomes" id="UP001166286">
    <property type="component" value="Unassembled WGS sequence"/>
</dbReference>
<proteinExistence type="predicted"/>
<feature type="region of interest" description="Disordered" evidence="1">
    <location>
        <begin position="1"/>
        <end position="98"/>
    </location>
</feature>
<evidence type="ECO:0000256" key="1">
    <source>
        <dbReference type="SAM" id="MobiDB-lite"/>
    </source>
</evidence>
<evidence type="ECO:0000313" key="3">
    <source>
        <dbReference type="EMBL" id="KAK0514458.1"/>
    </source>
</evidence>
<dbReference type="AlphaFoldDB" id="A0AA39R409"/>
<keyword evidence="4" id="KW-1185">Reference proteome</keyword>
<protein>
    <recommendedName>
        <fullName evidence="2">Myb-like domain-containing protein</fullName>
    </recommendedName>
</protein>
<accession>A0AA39R409</accession>
<sequence length="242" mass="28740">MSRHSNRYSSYGGDYDAGYDDPRNQRLDPSSRYLPDPEIHGNKYKADRSDQRDPRYDPRDHHIQSLSRDLRDPRGTPRYKIDADYDDPRDHHSNQHSKHIEDYDRWNIGSRDLNKWVPTDQWNHFSKNSGATYPHEGLARSELRRGLATGSEPFGRRPIEPAYHEPARTRQRRTIVPTARAAKYWMPDEEKKLLNLVKDGHDYVYMAEQLDRTVTSCQIHWTNKLRHKPEAEGVRYNPWRTY</sequence>
<dbReference type="EMBL" id="JAFEKC020000005">
    <property type="protein sequence ID" value="KAK0514458.1"/>
    <property type="molecule type" value="Genomic_DNA"/>
</dbReference>
<comment type="caution">
    <text evidence="3">The sequence shown here is derived from an EMBL/GenBank/DDBJ whole genome shotgun (WGS) entry which is preliminary data.</text>
</comment>
<name>A0AA39R409_9LECA</name>
<organism evidence="3 4">
    <name type="scientific">Cladonia borealis</name>
    <dbReference type="NCBI Taxonomy" id="184061"/>
    <lineage>
        <taxon>Eukaryota</taxon>
        <taxon>Fungi</taxon>
        <taxon>Dikarya</taxon>
        <taxon>Ascomycota</taxon>
        <taxon>Pezizomycotina</taxon>
        <taxon>Lecanoromycetes</taxon>
        <taxon>OSLEUM clade</taxon>
        <taxon>Lecanoromycetidae</taxon>
        <taxon>Lecanorales</taxon>
        <taxon>Lecanorineae</taxon>
        <taxon>Cladoniaceae</taxon>
        <taxon>Cladonia</taxon>
    </lineage>
</organism>
<feature type="compositionally biased region" description="Basic and acidic residues" evidence="1">
    <location>
        <begin position="35"/>
        <end position="98"/>
    </location>
</feature>
<gene>
    <name evidence="3" type="ORF">JMJ35_003075</name>
</gene>
<evidence type="ECO:0000313" key="4">
    <source>
        <dbReference type="Proteomes" id="UP001166286"/>
    </source>
</evidence>
<reference evidence="3" key="1">
    <citation type="submission" date="2023-03" db="EMBL/GenBank/DDBJ databases">
        <title>Complete genome of Cladonia borealis.</title>
        <authorList>
            <person name="Park H."/>
        </authorList>
    </citation>
    <scope>NUCLEOTIDE SEQUENCE</scope>
    <source>
        <strain evidence="3">ANT050790</strain>
    </source>
</reference>